<proteinExistence type="predicted"/>
<dbReference type="Proteomes" id="UP000054248">
    <property type="component" value="Unassembled WGS sequence"/>
</dbReference>
<dbReference type="HOGENOM" id="CLU_641224_0_0_1"/>
<reference evidence="3" key="2">
    <citation type="submission" date="2015-01" db="EMBL/GenBank/DDBJ databases">
        <title>Evolutionary Origins and Diversification of the Mycorrhizal Mutualists.</title>
        <authorList>
            <consortium name="DOE Joint Genome Institute"/>
            <consortium name="Mycorrhizal Genomics Consortium"/>
            <person name="Kohler A."/>
            <person name="Kuo A."/>
            <person name="Nagy L.G."/>
            <person name="Floudas D."/>
            <person name="Copeland A."/>
            <person name="Barry K.W."/>
            <person name="Cichocki N."/>
            <person name="Veneault-Fourrey C."/>
            <person name="LaButti K."/>
            <person name="Lindquist E.A."/>
            <person name="Lipzen A."/>
            <person name="Lundell T."/>
            <person name="Morin E."/>
            <person name="Murat C."/>
            <person name="Riley R."/>
            <person name="Ohm R."/>
            <person name="Sun H."/>
            <person name="Tunlid A."/>
            <person name="Henrissat B."/>
            <person name="Grigoriev I.V."/>
            <person name="Hibbett D.S."/>
            <person name="Martin F."/>
        </authorList>
    </citation>
    <scope>NUCLEOTIDE SEQUENCE [LARGE SCALE GENOMIC DNA]</scope>
    <source>
        <strain evidence="3">MUT 4182</strain>
    </source>
</reference>
<evidence type="ECO:0000256" key="1">
    <source>
        <dbReference type="SAM" id="MobiDB-lite"/>
    </source>
</evidence>
<dbReference type="EMBL" id="KN823156">
    <property type="protein sequence ID" value="KIO20908.1"/>
    <property type="molecule type" value="Genomic_DNA"/>
</dbReference>
<keyword evidence="3" id="KW-1185">Reference proteome</keyword>
<name>A0A0C3KHG9_9AGAM</name>
<evidence type="ECO:0000313" key="2">
    <source>
        <dbReference type="EMBL" id="KIO20908.1"/>
    </source>
</evidence>
<gene>
    <name evidence="2" type="ORF">M407DRAFT_219583</name>
</gene>
<sequence>MLRHRPLCIEEQCQTVLTSSIGICNDAVVGTHRRQYDQADHCFKWINKEDGVEAVFAFVGLVADDKTEVTAYGNKINSQGQLNVADVKSMKRSWAIGRVPGGSDDLDFNWEVLCSRFAEFSADALAESNVRGSDVNNSKMYYFVRFNPTTGEQFIPVVSPVFRDMKTMKSPSKSVAQLRQERQLKTTPSGSQAPLPSSIVQNSYVLDDLPDPFGKFQALPEYVCKRIPVNRPDVHDRRGNLIHPDELPEKTGSGTLAAFKVNLRFFDIPSGRTSNGQVRAGSKAFTVQLLSMQLLPTASKKLLQDWLATDQAAALSVAPSPVRVKREASPPSPLAQKSDNRPSLKIARKNPTAEPPFGSTSGGSLELFNKLEIDEVLTTKKEVLPPLPRPTMPARFSFSLVPPPEPPVARGKEGQSRGWEGEARGRWR</sequence>
<feature type="compositionally biased region" description="Basic and acidic residues" evidence="1">
    <location>
        <begin position="410"/>
        <end position="428"/>
    </location>
</feature>
<accession>A0A0C3KHG9</accession>
<dbReference type="AlphaFoldDB" id="A0A0C3KHG9"/>
<feature type="region of interest" description="Disordered" evidence="1">
    <location>
        <begin position="319"/>
        <end position="364"/>
    </location>
</feature>
<protein>
    <submittedName>
        <fullName evidence="2">Uncharacterized protein</fullName>
    </submittedName>
</protein>
<evidence type="ECO:0000313" key="3">
    <source>
        <dbReference type="Proteomes" id="UP000054248"/>
    </source>
</evidence>
<reference evidence="2 3" key="1">
    <citation type="submission" date="2014-04" db="EMBL/GenBank/DDBJ databases">
        <authorList>
            <consortium name="DOE Joint Genome Institute"/>
            <person name="Kuo A."/>
            <person name="Girlanda M."/>
            <person name="Perotto S."/>
            <person name="Kohler A."/>
            <person name="Nagy L.G."/>
            <person name="Floudas D."/>
            <person name="Copeland A."/>
            <person name="Barry K.W."/>
            <person name="Cichocki N."/>
            <person name="Veneault-Fourrey C."/>
            <person name="LaButti K."/>
            <person name="Lindquist E.A."/>
            <person name="Lipzen A."/>
            <person name="Lundell T."/>
            <person name="Morin E."/>
            <person name="Murat C."/>
            <person name="Sun H."/>
            <person name="Tunlid A."/>
            <person name="Henrissat B."/>
            <person name="Grigoriev I.V."/>
            <person name="Hibbett D.S."/>
            <person name="Martin F."/>
            <person name="Nordberg H.P."/>
            <person name="Cantor M.N."/>
            <person name="Hua S.X."/>
        </authorList>
    </citation>
    <scope>NUCLEOTIDE SEQUENCE [LARGE SCALE GENOMIC DNA]</scope>
    <source>
        <strain evidence="2 3">MUT 4182</strain>
    </source>
</reference>
<organism evidence="2 3">
    <name type="scientific">Tulasnella calospora MUT 4182</name>
    <dbReference type="NCBI Taxonomy" id="1051891"/>
    <lineage>
        <taxon>Eukaryota</taxon>
        <taxon>Fungi</taxon>
        <taxon>Dikarya</taxon>
        <taxon>Basidiomycota</taxon>
        <taxon>Agaricomycotina</taxon>
        <taxon>Agaricomycetes</taxon>
        <taxon>Cantharellales</taxon>
        <taxon>Tulasnellaceae</taxon>
        <taxon>Tulasnella</taxon>
    </lineage>
</organism>
<feature type="region of interest" description="Disordered" evidence="1">
    <location>
        <begin position="395"/>
        <end position="428"/>
    </location>
</feature>
<dbReference type="OrthoDB" id="3324255at2759"/>